<dbReference type="InterPro" id="IPR025847">
    <property type="entry name" value="MEDS_domain"/>
</dbReference>
<dbReference type="AlphaFoldDB" id="X8DKY4"/>
<comment type="caution">
    <text evidence="2">The sequence shown here is derived from an EMBL/GenBank/DDBJ whole genome shotgun (WGS) entry which is preliminary data.</text>
</comment>
<dbReference type="Pfam" id="PF14417">
    <property type="entry name" value="MEDS"/>
    <property type="match status" value="1"/>
</dbReference>
<proteinExistence type="predicted"/>
<dbReference type="PATRIC" id="fig|1299334.3.peg.1384"/>
<organism evidence="2">
    <name type="scientific">Mycobacterium xenopi 4042</name>
    <dbReference type="NCBI Taxonomy" id="1299334"/>
    <lineage>
        <taxon>Bacteria</taxon>
        <taxon>Bacillati</taxon>
        <taxon>Actinomycetota</taxon>
        <taxon>Actinomycetes</taxon>
        <taxon>Mycobacteriales</taxon>
        <taxon>Mycobacteriaceae</taxon>
        <taxon>Mycobacterium</taxon>
    </lineage>
</organism>
<gene>
    <name evidence="2" type="ORF">I553_1894</name>
</gene>
<protein>
    <submittedName>
        <fullName evidence="2">MEthanogen/methylotroph, DcmR Sensory domain protein</fullName>
    </submittedName>
</protein>
<name>X8DKY4_MYCXE</name>
<reference evidence="2" key="1">
    <citation type="submission" date="2014-01" db="EMBL/GenBank/DDBJ databases">
        <authorList>
            <person name="Brown-Elliot B."/>
            <person name="Wallace R."/>
            <person name="Lenaerts A."/>
            <person name="Ordway D."/>
            <person name="DeGroote M.A."/>
            <person name="Parker T."/>
            <person name="Sizemore C."/>
            <person name="Tallon L.J."/>
            <person name="Sadzewicz L.K."/>
            <person name="Sengamalay N."/>
            <person name="Fraser C.M."/>
            <person name="Hine E."/>
            <person name="Shefchek K.A."/>
            <person name="Das S.P."/>
            <person name="Tettelin H."/>
        </authorList>
    </citation>
    <scope>NUCLEOTIDE SEQUENCE [LARGE SCALE GENOMIC DNA]</scope>
    <source>
        <strain evidence="2">4042</strain>
    </source>
</reference>
<feature type="domain" description="MEDS" evidence="1">
    <location>
        <begin position="27"/>
        <end position="157"/>
    </location>
</feature>
<sequence>MWLGAASTEWSRFMTASTPAGDASFVHSAMLYRSRRECLDFAVAFVADGMRNYEPVWLGLPPDKLASLSSALGPMTDDAEVTLADITEVGRNPGRLLGLAGAFVERHRHRPVRLIGEAVWAGRSAVEYPACVQHEALVNLAFDGRRVTAVCLYDASGWPTRSWRTLGSRIR</sequence>
<dbReference type="EMBL" id="JAOB01000013">
    <property type="protein sequence ID" value="EUA68706.1"/>
    <property type="molecule type" value="Genomic_DNA"/>
</dbReference>
<evidence type="ECO:0000313" key="2">
    <source>
        <dbReference type="EMBL" id="EUA68706.1"/>
    </source>
</evidence>
<evidence type="ECO:0000259" key="1">
    <source>
        <dbReference type="Pfam" id="PF14417"/>
    </source>
</evidence>
<accession>X8DKY4</accession>